<dbReference type="Proteomes" id="UP000789831">
    <property type="component" value="Unassembled WGS sequence"/>
</dbReference>
<dbReference type="InterPro" id="IPR019236">
    <property type="entry name" value="APP1_cat"/>
</dbReference>
<accession>A0A9N8YIF0</accession>
<gene>
    <name evidence="3" type="ORF">AGERDE_LOCUS267</name>
</gene>
<evidence type="ECO:0000256" key="1">
    <source>
        <dbReference type="SAM" id="MobiDB-lite"/>
    </source>
</evidence>
<dbReference type="InterPro" id="IPR052935">
    <property type="entry name" value="Mg2+_PAP"/>
</dbReference>
<evidence type="ECO:0000259" key="2">
    <source>
        <dbReference type="Pfam" id="PF09949"/>
    </source>
</evidence>
<dbReference type="GO" id="GO:0008195">
    <property type="term" value="F:phosphatidate phosphatase activity"/>
    <property type="evidence" value="ECO:0007669"/>
    <property type="project" value="InterPro"/>
</dbReference>
<evidence type="ECO:0000313" key="3">
    <source>
        <dbReference type="EMBL" id="CAG8433858.1"/>
    </source>
</evidence>
<evidence type="ECO:0000313" key="4">
    <source>
        <dbReference type="Proteomes" id="UP000789831"/>
    </source>
</evidence>
<organism evidence="3 4">
    <name type="scientific">Ambispora gerdemannii</name>
    <dbReference type="NCBI Taxonomy" id="144530"/>
    <lineage>
        <taxon>Eukaryota</taxon>
        <taxon>Fungi</taxon>
        <taxon>Fungi incertae sedis</taxon>
        <taxon>Mucoromycota</taxon>
        <taxon>Glomeromycotina</taxon>
        <taxon>Glomeromycetes</taxon>
        <taxon>Archaeosporales</taxon>
        <taxon>Ambisporaceae</taxon>
        <taxon>Ambispora</taxon>
    </lineage>
</organism>
<dbReference type="AlphaFoldDB" id="A0A9N8YIF0"/>
<protein>
    <submittedName>
        <fullName evidence="3">9614_t:CDS:1</fullName>
    </submittedName>
</protein>
<dbReference type="GO" id="GO:0030479">
    <property type="term" value="C:actin cortical patch"/>
    <property type="evidence" value="ECO:0007669"/>
    <property type="project" value="TreeGrafter"/>
</dbReference>
<feature type="domain" description="Phosphatidate phosphatase APP1 catalytic" evidence="2">
    <location>
        <begin position="290"/>
        <end position="425"/>
    </location>
</feature>
<dbReference type="EMBL" id="CAJVPL010000012">
    <property type="protein sequence ID" value="CAG8433858.1"/>
    <property type="molecule type" value="Genomic_DNA"/>
</dbReference>
<comment type="caution">
    <text evidence="3">The sequence shown here is derived from an EMBL/GenBank/DDBJ whole genome shotgun (WGS) entry which is preliminary data.</text>
</comment>
<proteinExistence type="predicted"/>
<dbReference type="PANTHER" id="PTHR28208">
    <property type="entry name" value="PHOSPHATIDATE PHOSPHATASE APP1"/>
    <property type="match status" value="1"/>
</dbReference>
<sequence length="553" mass="62652">MNERVKFRTRASNCFKILTTTISCENDKHDKDFSSDAADAQIPISASNLGENDTEVTVTDLATEDLEQQCILLPTYAFRDQSSANPNEWTVRVRGWAYATRKKSRKRKLMIGVARRIMVKDEQEGKYLEDRFGMFLTKNVRNQKYAVKIIGLAHPSHMKLGGDPDSDDKSDSGSNVETDDETLLETESESSSYEEEDDRIDSGKNHNPVTHVTADTGHFEGKLTISDELVDEWISNANEEYDGFGNHMRLFKLEAKRSGSRHATPILGYADLIDAEGISIISVSLMFESETDVTGGAKAMLVNTFLKDASEVPGMAQRYLSWYQQGASIHYVSNSPWQLFPMLKSFFNVKSFPPGSAHLKLYNMKNITENTGENKKIAIRQILQDFPRRKFILIGDSGEIDMEIYASIVKEFSSKTEIIHVLIRDVTTKRLENQPAKRTRSLPFIPKRTSSANSFRTSKTMPNLQMSSLENNEDYEQMVSPDSEASSQVSTPSTAECEFQTPLEIFQERVQRIQESIEAEGTEFTLFTEGKELLGHAKIDLAFEELEKNRYKY</sequence>
<dbReference type="PANTHER" id="PTHR28208:SF3">
    <property type="entry name" value="PHOSPHATIDATE PHOSPHATASE APP1"/>
    <property type="match status" value="1"/>
</dbReference>
<reference evidence="3" key="1">
    <citation type="submission" date="2021-06" db="EMBL/GenBank/DDBJ databases">
        <authorList>
            <person name="Kallberg Y."/>
            <person name="Tangrot J."/>
            <person name="Rosling A."/>
        </authorList>
    </citation>
    <scope>NUCLEOTIDE SEQUENCE</scope>
    <source>
        <strain evidence="3">MT106</strain>
    </source>
</reference>
<feature type="region of interest" description="Disordered" evidence="1">
    <location>
        <begin position="156"/>
        <end position="215"/>
    </location>
</feature>
<dbReference type="Pfam" id="PF09949">
    <property type="entry name" value="APP1_cat"/>
    <property type="match status" value="1"/>
</dbReference>
<keyword evidence="4" id="KW-1185">Reference proteome</keyword>
<feature type="compositionally biased region" description="Acidic residues" evidence="1">
    <location>
        <begin position="177"/>
        <end position="199"/>
    </location>
</feature>
<name>A0A9N8YIF0_9GLOM</name>
<dbReference type="OrthoDB" id="2117591at2759"/>